<evidence type="ECO:0000256" key="3">
    <source>
        <dbReference type="ARBA" id="ARBA00022692"/>
    </source>
</evidence>
<evidence type="ECO:0000256" key="1">
    <source>
        <dbReference type="ARBA" id="ARBA00004162"/>
    </source>
</evidence>
<reference evidence="9" key="1">
    <citation type="journal article" date="2019" name="Int. J. Syst. Evol. Microbiol.">
        <title>The Global Catalogue of Microorganisms (GCM) 10K type strain sequencing project: providing services to taxonomists for standard genome sequencing and annotation.</title>
        <authorList>
            <consortium name="The Broad Institute Genomics Platform"/>
            <consortium name="The Broad Institute Genome Sequencing Center for Infectious Disease"/>
            <person name="Wu L."/>
            <person name="Ma J."/>
        </authorList>
    </citation>
    <scope>NUCLEOTIDE SEQUENCE [LARGE SCALE GENOMIC DNA]</scope>
    <source>
        <strain evidence="9">JCM 17440</strain>
    </source>
</reference>
<gene>
    <name evidence="8" type="ORF">GCM10022254_63820</name>
</gene>
<name>A0ABP8CK89_9ACTN</name>
<keyword evidence="9" id="KW-1185">Reference proteome</keyword>
<dbReference type="InterPro" id="IPR007168">
    <property type="entry name" value="Phageshock_PspC_N"/>
</dbReference>
<evidence type="ECO:0000256" key="2">
    <source>
        <dbReference type="ARBA" id="ARBA00022475"/>
    </source>
</evidence>
<dbReference type="EMBL" id="BAABAS010000022">
    <property type="protein sequence ID" value="GAA4240154.1"/>
    <property type="molecule type" value="Genomic_DNA"/>
</dbReference>
<dbReference type="RefSeq" id="WP_344904598.1">
    <property type="nucleotide sequence ID" value="NZ_BAABAS010000022.1"/>
</dbReference>
<keyword evidence="3 6" id="KW-0812">Transmembrane</keyword>
<keyword evidence="4 6" id="KW-1133">Transmembrane helix</keyword>
<dbReference type="PANTHER" id="PTHR33885:SF3">
    <property type="entry name" value="PHAGE SHOCK PROTEIN C"/>
    <property type="match status" value="1"/>
</dbReference>
<evidence type="ECO:0000313" key="9">
    <source>
        <dbReference type="Proteomes" id="UP001501710"/>
    </source>
</evidence>
<sequence length="107" mass="11587">MDMNKDTTTEKKLRRTTRDDRVIAGVCSGAGRFLGVDPNIVRIGLAIFTLFGGAGIALYAIGWLLIPEEGAEKTVAEDMIKKAGDSPTFQDAVKKTKDAFNKPRTNA</sequence>
<evidence type="ECO:0000256" key="5">
    <source>
        <dbReference type="ARBA" id="ARBA00023136"/>
    </source>
</evidence>
<dbReference type="Proteomes" id="UP001501710">
    <property type="component" value="Unassembled WGS sequence"/>
</dbReference>
<feature type="domain" description="Phage shock protein PspC N-terminal" evidence="7">
    <location>
        <begin position="11"/>
        <end position="69"/>
    </location>
</feature>
<evidence type="ECO:0000313" key="8">
    <source>
        <dbReference type="EMBL" id="GAA4240154.1"/>
    </source>
</evidence>
<dbReference type="PANTHER" id="PTHR33885">
    <property type="entry name" value="PHAGE SHOCK PROTEIN C"/>
    <property type="match status" value="1"/>
</dbReference>
<organism evidence="8 9">
    <name type="scientific">Actinomadura meridiana</name>
    <dbReference type="NCBI Taxonomy" id="559626"/>
    <lineage>
        <taxon>Bacteria</taxon>
        <taxon>Bacillati</taxon>
        <taxon>Actinomycetota</taxon>
        <taxon>Actinomycetes</taxon>
        <taxon>Streptosporangiales</taxon>
        <taxon>Thermomonosporaceae</taxon>
        <taxon>Actinomadura</taxon>
    </lineage>
</organism>
<keyword evidence="5 6" id="KW-0472">Membrane</keyword>
<dbReference type="InterPro" id="IPR052027">
    <property type="entry name" value="PspC"/>
</dbReference>
<proteinExistence type="predicted"/>
<protein>
    <recommendedName>
        <fullName evidence="7">Phage shock protein PspC N-terminal domain-containing protein</fullName>
    </recommendedName>
</protein>
<evidence type="ECO:0000259" key="7">
    <source>
        <dbReference type="Pfam" id="PF04024"/>
    </source>
</evidence>
<dbReference type="Pfam" id="PF04024">
    <property type="entry name" value="PspC"/>
    <property type="match status" value="1"/>
</dbReference>
<keyword evidence="2" id="KW-1003">Cell membrane</keyword>
<comment type="caution">
    <text evidence="8">The sequence shown here is derived from an EMBL/GenBank/DDBJ whole genome shotgun (WGS) entry which is preliminary data.</text>
</comment>
<accession>A0ABP8CK89</accession>
<comment type="subcellular location">
    <subcellularLocation>
        <location evidence="1">Cell membrane</location>
        <topology evidence="1">Single-pass membrane protein</topology>
    </subcellularLocation>
</comment>
<evidence type="ECO:0000256" key="6">
    <source>
        <dbReference type="SAM" id="Phobius"/>
    </source>
</evidence>
<evidence type="ECO:0000256" key="4">
    <source>
        <dbReference type="ARBA" id="ARBA00022989"/>
    </source>
</evidence>
<feature type="transmembrane region" description="Helical" evidence="6">
    <location>
        <begin position="43"/>
        <end position="66"/>
    </location>
</feature>